<dbReference type="GO" id="GO:0005634">
    <property type="term" value="C:nucleus"/>
    <property type="evidence" value="ECO:0007669"/>
    <property type="project" value="UniProtKB-SubCell"/>
</dbReference>
<dbReference type="SMART" id="SM00339">
    <property type="entry name" value="FH"/>
    <property type="match status" value="1"/>
</dbReference>
<evidence type="ECO:0000313" key="9">
    <source>
        <dbReference type="EMBL" id="KAK7078447.1"/>
    </source>
</evidence>
<evidence type="ECO:0000256" key="4">
    <source>
        <dbReference type="ARBA" id="ARBA00023163"/>
    </source>
</evidence>
<keyword evidence="5 6" id="KW-0539">Nucleus</keyword>
<feature type="domain" description="Fork-head" evidence="8">
    <location>
        <begin position="1"/>
        <end position="86"/>
    </location>
</feature>
<name>A0AAN8X651_HALRR</name>
<protein>
    <submittedName>
        <fullName evidence="9">Forkhead box protein E1</fullName>
    </submittedName>
</protein>
<dbReference type="SUPFAM" id="SSF46785">
    <property type="entry name" value="Winged helix' DNA-binding domain"/>
    <property type="match status" value="1"/>
</dbReference>
<evidence type="ECO:0000256" key="3">
    <source>
        <dbReference type="ARBA" id="ARBA00023125"/>
    </source>
</evidence>
<evidence type="ECO:0000256" key="7">
    <source>
        <dbReference type="SAM" id="MobiDB-lite"/>
    </source>
</evidence>
<gene>
    <name evidence="9" type="primary">FOXE1</name>
    <name evidence="9" type="ORF">SK128_018409</name>
</gene>
<evidence type="ECO:0000256" key="5">
    <source>
        <dbReference type="ARBA" id="ARBA00023242"/>
    </source>
</evidence>
<dbReference type="EMBL" id="JAXCGZ010007832">
    <property type="protein sequence ID" value="KAK7078447.1"/>
    <property type="molecule type" value="Genomic_DNA"/>
</dbReference>
<dbReference type="InterPro" id="IPR036388">
    <property type="entry name" value="WH-like_DNA-bd_sf"/>
</dbReference>
<keyword evidence="10" id="KW-1185">Reference proteome</keyword>
<evidence type="ECO:0000256" key="6">
    <source>
        <dbReference type="PROSITE-ProRule" id="PRU00089"/>
    </source>
</evidence>
<evidence type="ECO:0000259" key="8">
    <source>
        <dbReference type="PROSITE" id="PS50039"/>
    </source>
</evidence>
<keyword evidence="3 6" id="KW-0238">DNA-binding</keyword>
<dbReference type="PROSITE" id="PS50039">
    <property type="entry name" value="FORK_HEAD_3"/>
    <property type="match status" value="1"/>
</dbReference>
<dbReference type="InterPro" id="IPR036390">
    <property type="entry name" value="WH_DNA-bd_sf"/>
</dbReference>
<dbReference type="Pfam" id="PF00250">
    <property type="entry name" value="Forkhead"/>
    <property type="match status" value="1"/>
</dbReference>
<feature type="compositionally biased region" description="Low complexity" evidence="7">
    <location>
        <begin position="103"/>
        <end position="124"/>
    </location>
</feature>
<keyword evidence="4" id="KW-0804">Transcription</keyword>
<evidence type="ECO:0000256" key="2">
    <source>
        <dbReference type="ARBA" id="ARBA00023015"/>
    </source>
</evidence>
<reference evidence="9 10" key="1">
    <citation type="submission" date="2023-11" db="EMBL/GenBank/DDBJ databases">
        <title>Halocaridina rubra genome assembly.</title>
        <authorList>
            <person name="Smith C."/>
        </authorList>
    </citation>
    <scope>NUCLEOTIDE SEQUENCE [LARGE SCALE GENOMIC DNA]</scope>
    <source>
        <strain evidence="9">EP-1</strain>
        <tissue evidence="9">Whole</tissue>
    </source>
</reference>
<comment type="subcellular location">
    <subcellularLocation>
        <location evidence="1 6">Nucleus</location>
    </subcellularLocation>
</comment>
<comment type="caution">
    <text evidence="9">The sequence shown here is derived from an EMBL/GenBank/DDBJ whole genome shotgun (WGS) entry which is preliminary data.</text>
</comment>
<accession>A0AAN8X651</accession>
<evidence type="ECO:0000256" key="1">
    <source>
        <dbReference type="ARBA" id="ARBA00004123"/>
    </source>
</evidence>
<feature type="DNA-binding region" description="Fork-head" evidence="6">
    <location>
        <begin position="1"/>
        <end position="86"/>
    </location>
</feature>
<proteinExistence type="predicted"/>
<dbReference type="AlphaFoldDB" id="A0AAN8X651"/>
<evidence type="ECO:0000313" key="10">
    <source>
        <dbReference type="Proteomes" id="UP001381693"/>
    </source>
</evidence>
<dbReference type="InterPro" id="IPR001766">
    <property type="entry name" value="Fork_head_dom"/>
</dbReference>
<dbReference type="GO" id="GO:0043565">
    <property type="term" value="F:sequence-specific DNA binding"/>
    <property type="evidence" value="ECO:0007669"/>
    <property type="project" value="InterPro"/>
</dbReference>
<sequence>MDYPNVLLKHITPFFTSHTWYKSIAVLRSVTIHKHHDNSIRHNLSLNKCFLKVPRNKDEPGKGGFWKLDPEYAASLVDGAFKKRRPSRPSSISTSKSKRRRTIQQQQSQHQQPPQQQQPQQQQQSFSVKVMAQSVQAAFMPPPTNKPPRSNVFLHNDGIELESTVQGPDCSLKEELVWSNILGNDVADESWSCRTQELVTDLCQSGDPSTYPITIPINNHEMHCQQVVSNENIVHISGETVPQPHIVTITASTNSPSLPSLELSPASLGVEEELFTSPEYSEASNDEADSLNSVVSLDVHSTSSGWDKDGHCTELPSMSTFCNGLTQLTPLEPVSAPVLVQDAHGWGPDVNWDEARTLSLLDANLDFDNFIDLDVL</sequence>
<dbReference type="Gene3D" id="1.10.10.10">
    <property type="entry name" value="Winged helix-like DNA-binding domain superfamily/Winged helix DNA-binding domain"/>
    <property type="match status" value="1"/>
</dbReference>
<keyword evidence="2" id="KW-0805">Transcription regulation</keyword>
<dbReference type="Proteomes" id="UP001381693">
    <property type="component" value="Unassembled WGS sequence"/>
</dbReference>
<dbReference type="GO" id="GO:0003700">
    <property type="term" value="F:DNA-binding transcription factor activity"/>
    <property type="evidence" value="ECO:0007669"/>
    <property type="project" value="InterPro"/>
</dbReference>
<feature type="region of interest" description="Disordered" evidence="7">
    <location>
        <begin position="79"/>
        <end position="129"/>
    </location>
</feature>
<organism evidence="9 10">
    <name type="scientific">Halocaridina rubra</name>
    <name type="common">Hawaiian red shrimp</name>
    <dbReference type="NCBI Taxonomy" id="373956"/>
    <lineage>
        <taxon>Eukaryota</taxon>
        <taxon>Metazoa</taxon>
        <taxon>Ecdysozoa</taxon>
        <taxon>Arthropoda</taxon>
        <taxon>Crustacea</taxon>
        <taxon>Multicrustacea</taxon>
        <taxon>Malacostraca</taxon>
        <taxon>Eumalacostraca</taxon>
        <taxon>Eucarida</taxon>
        <taxon>Decapoda</taxon>
        <taxon>Pleocyemata</taxon>
        <taxon>Caridea</taxon>
        <taxon>Atyoidea</taxon>
        <taxon>Atyidae</taxon>
        <taxon>Halocaridina</taxon>
    </lineage>
</organism>
<dbReference type="PANTHER" id="PTHR45881">
    <property type="entry name" value="CHECKPOINT SUPPRESSOR 1-LIKE, ISOFORM A-RELATED"/>
    <property type="match status" value="1"/>
</dbReference>